<evidence type="ECO:0000313" key="1">
    <source>
        <dbReference type="EMBL" id="AVH56980.1"/>
    </source>
</evidence>
<protein>
    <submittedName>
        <fullName evidence="1">Uncharacterized protein</fullName>
    </submittedName>
</protein>
<sequence>MSDGVILDHHGLLALGRGHRVLSGFVVAAHEDPLYTLVVPALSLAEATRNRPGVSAHLARLPAVEVASVDRIVADTMGRIAAAAFPAQGWAVVQVAAVSMATGWEVATTEPGEYRGFGVPVLPLTA</sequence>
<gene>
    <name evidence="1" type="ORF">C4B68_15680</name>
</gene>
<accession>A0ABM6SR05</accession>
<dbReference type="RefSeq" id="WP_099500700.1">
    <property type="nucleotide sequence ID" value="NZ_CP026652.1"/>
</dbReference>
<name>A0ABM6SR05_9ACTN</name>
<dbReference type="EMBL" id="CP026652">
    <property type="protein sequence ID" value="AVH56980.1"/>
    <property type="molecule type" value="Genomic_DNA"/>
</dbReference>
<keyword evidence="2" id="KW-1185">Reference proteome</keyword>
<dbReference type="Proteomes" id="UP000238413">
    <property type="component" value="Chromosome"/>
</dbReference>
<proteinExistence type="predicted"/>
<organism evidence="1 2">
    <name type="scientific">Streptomyces dengpaensis</name>
    <dbReference type="NCBI Taxonomy" id="2049881"/>
    <lineage>
        <taxon>Bacteria</taxon>
        <taxon>Bacillati</taxon>
        <taxon>Actinomycetota</taxon>
        <taxon>Actinomycetes</taxon>
        <taxon>Kitasatosporales</taxon>
        <taxon>Streptomycetaceae</taxon>
        <taxon>Streptomyces</taxon>
    </lineage>
</organism>
<reference evidence="1 2" key="1">
    <citation type="submission" date="2018-02" db="EMBL/GenBank/DDBJ databases">
        <title>Complete genome sequence of Streptomyces dengpaensis, the producer of angucyclines.</title>
        <authorList>
            <person name="Yumei L."/>
        </authorList>
    </citation>
    <scope>NUCLEOTIDE SEQUENCE [LARGE SCALE GENOMIC DNA]</scope>
    <source>
        <strain evidence="1 2">XZHG99</strain>
    </source>
</reference>
<evidence type="ECO:0000313" key="2">
    <source>
        <dbReference type="Proteomes" id="UP000238413"/>
    </source>
</evidence>